<reference evidence="3 4" key="1">
    <citation type="submission" date="2016-10" db="EMBL/GenBank/DDBJ databases">
        <title>Complete Genome Sequence of Peptococcaceae strain DCMF.</title>
        <authorList>
            <person name="Edwards R.J."/>
            <person name="Holland S.I."/>
            <person name="Deshpande N.P."/>
            <person name="Wong Y.K."/>
            <person name="Ertan H."/>
            <person name="Manefield M."/>
            <person name="Russell T.L."/>
            <person name="Lee M.J."/>
        </authorList>
    </citation>
    <scope>NUCLEOTIDE SEQUENCE [LARGE SCALE GENOMIC DNA]</scope>
    <source>
        <strain evidence="3 4">DCMF</strain>
    </source>
</reference>
<evidence type="ECO:0000259" key="2">
    <source>
        <dbReference type="Pfam" id="PF05378"/>
    </source>
</evidence>
<evidence type="ECO:0000259" key="1">
    <source>
        <dbReference type="Pfam" id="PF01968"/>
    </source>
</evidence>
<protein>
    <recommendedName>
        <fullName evidence="5">Hydantoinase/oxoprolinase family protein</fullName>
    </recommendedName>
</protein>
<dbReference type="GO" id="GO:0006749">
    <property type="term" value="P:glutathione metabolic process"/>
    <property type="evidence" value="ECO:0007669"/>
    <property type="project" value="TreeGrafter"/>
</dbReference>
<feature type="domain" description="Hydantoinase A/oxoprolinase" evidence="1">
    <location>
        <begin position="178"/>
        <end position="322"/>
    </location>
</feature>
<dbReference type="GO" id="GO:0005829">
    <property type="term" value="C:cytosol"/>
    <property type="evidence" value="ECO:0007669"/>
    <property type="project" value="TreeGrafter"/>
</dbReference>
<evidence type="ECO:0008006" key="5">
    <source>
        <dbReference type="Google" id="ProtNLM"/>
    </source>
</evidence>
<dbReference type="KEGG" id="fwa:DCMF_27455"/>
<dbReference type="PANTHER" id="PTHR11365">
    <property type="entry name" value="5-OXOPROLINASE RELATED"/>
    <property type="match status" value="1"/>
</dbReference>
<dbReference type="RefSeq" id="WP_148137390.1">
    <property type="nucleotide sequence ID" value="NZ_CP017634.1"/>
</dbReference>
<dbReference type="GO" id="GO:0017168">
    <property type="term" value="F:5-oxoprolinase (ATP-hydrolyzing) activity"/>
    <property type="evidence" value="ECO:0007669"/>
    <property type="project" value="TreeGrafter"/>
</dbReference>
<accession>A0A3G1L023</accession>
<organism evidence="3 4">
    <name type="scientific">Formimonas warabiya</name>
    <dbReference type="NCBI Taxonomy" id="1761012"/>
    <lineage>
        <taxon>Bacteria</taxon>
        <taxon>Bacillati</taxon>
        <taxon>Bacillota</taxon>
        <taxon>Clostridia</taxon>
        <taxon>Eubacteriales</taxon>
        <taxon>Peptococcaceae</taxon>
        <taxon>Candidatus Formimonas</taxon>
    </lineage>
</organism>
<dbReference type="EMBL" id="CP017634">
    <property type="protein sequence ID" value="ATW27991.1"/>
    <property type="molecule type" value="Genomic_DNA"/>
</dbReference>
<name>A0A3G1L023_FORW1</name>
<dbReference type="Pfam" id="PF01968">
    <property type="entry name" value="Hydantoinase_A"/>
    <property type="match status" value="1"/>
</dbReference>
<dbReference type="OrthoDB" id="9768323at2"/>
<dbReference type="Proteomes" id="UP000323521">
    <property type="component" value="Chromosome"/>
</dbReference>
<dbReference type="PANTHER" id="PTHR11365:SF2">
    <property type="entry name" value="5-OXOPROLINASE"/>
    <property type="match status" value="1"/>
</dbReference>
<dbReference type="InterPro" id="IPR008040">
    <property type="entry name" value="Hydant_A_N"/>
</dbReference>
<dbReference type="Pfam" id="PF05378">
    <property type="entry name" value="Hydant_A_N"/>
    <property type="match status" value="1"/>
</dbReference>
<dbReference type="InterPro" id="IPR002821">
    <property type="entry name" value="Hydantoinase_A"/>
</dbReference>
<evidence type="ECO:0000313" key="4">
    <source>
        <dbReference type="Proteomes" id="UP000323521"/>
    </source>
</evidence>
<dbReference type="InterPro" id="IPR045079">
    <property type="entry name" value="Oxoprolinase-like"/>
</dbReference>
<gene>
    <name evidence="3" type="ORF">DCMF_27455</name>
</gene>
<dbReference type="SUPFAM" id="SSF53067">
    <property type="entry name" value="Actin-like ATPase domain"/>
    <property type="match status" value="1"/>
</dbReference>
<proteinExistence type="predicted"/>
<keyword evidence="4" id="KW-1185">Reference proteome</keyword>
<dbReference type="InterPro" id="IPR043129">
    <property type="entry name" value="ATPase_NBD"/>
</dbReference>
<sequence length="654" mass="71513">MVTALGIDTGGTFTDGVLIDIRTRTILAKAKARTTKEDLSKGIEECIRQLIHSRTGEIKMVALSTTLATNAVVEGRGCEVGAILIGKQPPEKLPVHHYFVVDGGHDINGFVAQDLDEEAIGEAAQSLRGKVDAVAVSSFLSIRNPEHELRAREIIKEHSGLPVVCAHELSNSLGFQERTVTAILNAKLLPIIAELVESVKNVLTKLDILAPMMIVKSDGSLAGIDVIQERPIETILSGPSASIVGASGLLNLDQALILDMGGTTTDIALIKNKEPLINQEGAMVGGWRTRVKTTEVCTYGIGGDSYIQINPKQKKVTVGPKRVLPLCYAAHIHPHLINELEQVKNDTVALAIHQKTDCFLLLKGEKSIKNASPVEKEILDLLTGGPHSLFLLARQLHIDPNFFPFQNLVDAGAIGHISLTPTDILHVTRELDIWNREAALLGVELLAEQYDMDEKELTRTIIDETVNRMVTAIIQSLIIFEDKKYPIGHCLDNILGEKILKLKEKNLFRCSIEITDPLIGIGAPVHAWLTKVKEKLHMELIIPSHAEVANAYGAAIGKIIERSEIIIRPNGSIGGFGVYLPWEYTVFDELDRAKEYALASMIDWVKNNALKAGAHDPKVEYKIDDIYAKVLNADLFVETRITCSATGAPEAIIN</sequence>
<dbReference type="AlphaFoldDB" id="A0A3G1L023"/>
<evidence type="ECO:0000313" key="3">
    <source>
        <dbReference type="EMBL" id="ATW27991.1"/>
    </source>
</evidence>
<feature type="domain" description="Hydantoinase/oxoprolinase N-terminal" evidence="2">
    <location>
        <begin position="5"/>
        <end position="158"/>
    </location>
</feature>